<keyword evidence="1" id="KW-0677">Repeat</keyword>
<dbReference type="InterPro" id="IPR057884">
    <property type="entry name" value="FN3_RIM-BP1/2/3"/>
</dbReference>
<sequence length="1012" mass="109969">LEEKCRSQSEQFGLLSQELEKFRLQASKVDLASSTLLNNPSLSVLTNGVGLTTDRGELMDGRRGLVPSNFVERVSDDDVMSTQHPETGDVSHNSLLDSSLHSASHQHHLHVGVSASERTEALAAPGPASALSDSASALSVPAPLTNGLDLDLEEVGVDVVPYPRKLSLIKQLAKSIIIGWDPPLVPAGWGNVWSYNVYVDQELRLNVPFGAQTKAVLERLDINLKAYRVSVQSLTEKGLSDQLRCSMLVGRDVCVAPTQLRVDRITATSANLTWLPSNSNYVHIVSLNDEECELVKAGCYSLCLNNLLPSLQYTVKVEARPHRTPWELPVERREHRSTTITFSTLMAGPPDAPLDVQLEPGPSPGIALISWLPVTIDAAGTSNGIRVLEVASPTAGSALLGPSQIQSLQAAQELTVRTMSGHGESCDSFPVNVPSKLPAVMAGPTPATPVVPHLPGTSVAPSTLPPPPFYGNSAAKVSVLANILPSGTHRPGPAVEAAANLPQALHSQDLLSSASYVKAWADPSSAAALTVCEATLPVASPIPPVVMLTLPSFGRIRVNVASPINTAPQPFPVAGTPPPPAQVEIVAPAAVLDLRRDTDSPGTIRPFPSITEFIEDPCGKLGTPERIPSPPKAPIIDLQNPQSTNVLRPPSSSPLESEVEDEPENTRLVSIEEFLRQDQEPTCSRQPSYGRGLVESHSDYHADNSRSDLSDILEEEEEELNSDHLGEAQARGYTVGANRLPPQAPQPKQLFSIAEVTEEEDSSQEERFLHHSKSRPGPIHPRDSKHIHHAPLHHPHPPNPYPHIPSQHHHFNRDPRSLTKEPSVRQEPLQARRKAHHTVHYADTVDNKNYSEDENTSFHESSTSRRVSACCPPKLTPTIKERALLKGLGDRLRREAMLRSQMALAAVESPDHGPTPPRPYPVSKTVRTLKSPVGRRMEIDVEYGTDNEEPVEYSHGEVVMEQMSSEWWVEGAQVDHCKPPHRRGLKAESVVNITAVDVIIVLFQPYPLPIAV</sequence>
<feature type="non-terminal residue" evidence="4">
    <location>
        <position position="1"/>
    </location>
</feature>
<dbReference type="PROSITE" id="PS50853">
    <property type="entry name" value="FN3"/>
    <property type="match status" value="1"/>
</dbReference>
<dbReference type="EMBL" id="JAHRIO010069971">
    <property type="protein sequence ID" value="MEQ2180318.1"/>
    <property type="molecule type" value="Genomic_DNA"/>
</dbReference>
<dbReference type="Proteomes" id="UP001476798">
    <property type="component" value="Unassembled WGS sequence"/>
</dbReference>
<feature type="domain" description="Fibronectin type-III" evidence="3">
    <location>
        <begin position="256"/>
        <end position="347"/>
    </location>
</feature>
<evidence type="ECO:0000256" key="2">
    <source>
        <dbReference type="SAM" id="MobiDB-lite"/>
    </source>
</evidence>
<proteinExistence type="predicted"/>
<accession>A0ABV0PA29</accession>
<keyword evidence="5" id="KW-1185">Reference proteome</keyword>
<dbReference type="CDD" id="cd00063">
    <property type="entry name" value="FN3"/>
    <property type="match status" value="1"/>
</dbReference>
<dbReference type="InterPro" id="IPR036116">
    <property type="entry name" value="FN3_sf"/>
</dbReference>
<organism evidence="4 5">
    <name type="scientific">Goodea atripinnis</name>
    <dbReference type="NCBI Taxonomy" id="208336"/>
    <lineage>
        <taxon>Eukaryota</taxon>
        <taxon>Metazoa</taxon>
        <taxon>Chordata</taxon>
        <taxon>Craniata</taxon>
        <taxon>Vertebrata</taxon>
        <taxon>Euteleostomi</taxon>
        <taxon>Actinopterygii</taxon>
        <taxon>Neopterygii</taxon>
        <taxon>Teleostei</taxon>
        <taxon>Neoteleostei</taxon>
        <taxon>Acanthomorphata</taxon>
        <taxon>Ovalentaria</taxon>
        <taxon>Atherinomorphae</taxon>
        <taxon>Cyprinodontiformes</taxon>
        <taxon>Goodeidae</taxon>
        <taxon>Goodea</taxon>
    </lineage>
</organism>
<dbReference type="InterPro" id="IPR003961">
    <property type="entry name" value="FN3_dom"/>
</dbReference>
<name>A0ABV0PA29_9TELE</name>
<protein>
    <recommendedName>
        <fullName evidence="3">Fibronectin type-III domain-containing protein</fullName>
    </recommendedName>
</protein>
<evidence type="ECO:0000313" key="4">
    <source>
        <dbReference type="EMBL" id="MEQ2180318.1"/>
    </source>
</evidence>
<feature type="compositionally biased region" description="Basic residues" evidence="2">
    <location>
        <begin position="783"/>
        <end position="796"/>
    </location>
</feature>
<dbReference type="Gene3D" id="2.60.40.10">
    <property type="entry name" value="Immunoglobulins"/>
    <property type="match status" value="2"/>
</dbReference>
<feature type="region of interest" description="Disordered" evidence="2">
    <location>
        <begin position="848"/>
        <end position="873"/>
    </location>
</feature>
<dbReference type="InterPro" id="IPR040325">
    <property type="entry name" value="RIMBP1/2/3"/>
</dbReference>
<dbReference type="SMART" id="SM00060">
    <property type="entry name" value="FN3"/>
    <property type="match status" value="3"/>
</dbReference>
<gene>
    <name evidence="4" type="ORF">GOODEAATRI_000154</name>
</gene>
<dbReference type="SUPFAM" id="SSF49265">
    <property type="entry name" value="Fibronectin type III"/>
    <property type="match status" value="1"/>
</dbReference>
<dbReference type="PANTHER" id="PTHR14234">
    <property type="entry name" value="RIM BINDING PROTEIN-RELATED"/>
    <property type="match status" value="1"/>
</dbReference>
<evidence type="ECO:0000256" key="1">
    <source>
        <dbReference type="ARBA" id="ARBA00022737"/>
    </source>
</evidence>
<feature type="region of interest" description="Disordered" evidence="2">
    <location>
        <begin position="624"/>
        <end position="664"/>
    </location>
</feature>
<comment type="caution">
    <text evidence="4">The sequence shown here is derived from an EMBL/GenBank/DDBJ whole genome shotgun (WGS) entry which is preliminary data.</text>
</comment>
<dbReference type="PANTHER" id="PTHR14234:SF20">
    <property type="entry name" value="PERIPHERAL-TYPE BENZODIAZEPINE RECEPTOR-ASSOCIATED PROTEIN 1"/>
    <property type="match status" value="1"/>
</dbReference>
<feature type="region of interest" description="Disordered" evidence="2">
    <location>
        <begin position="755"/>
        <end position="824"/>
    </location>
</feature>
<evidence type="ECO:0000313" key="5">
    <source>
        <dbReference type="Proteomes" id="UP001476798"/>
    </source>
</evidence>
<dbReference type="Pfam" id="PF25523">
    <property type="entry name" value="Ig_RIMBP2"/>
    <property type="match status" value="1"/>
</dbReference>
<reference evidence="4 5" key="1">
    <citation type="submission" date="2021-06" db="EMBL/GenBank/DDBJ databases">
        <authorList>
            <person name="Palmer J.M."/>
        </authorList>
    </citation>
    <scope>NUCLEOTIDE SEQUENCE [LARGE SCALE GENOMIC DNA]</scope>
    <source>
        <strain evidence="4 5">GA_2019</strain>
        <tissue evidence="4">Muscle</tissue>
    </source>
</reference>
<evidence type="ECO:0000259" key="3">
    <source>
        <dbReference type="PROSITE" id="PS50853"/>
    </source>
</evidence>
<feature type="compositionally biased region" description="Basic and acidic residues" evidence="2">
    <location>
        <begin position="694"/>
        <end position="705"/>
    </location>
</feature>
<feature type="compositionally biased region" description="Basic and acidic residues" evidence="2">
    <location>
        <begin position="812"/>
        <end position="824"/>
    </location>
</feature>
<dbReference type="InterPro" id="IPR013783">
    <property type="entry name" value="Ig-like_fold"/>
</dbReference>
<feature type="region of interest" description="Disordered" evidence="2">
    <location>
        <begin position="76"/>
        <end position="95"/>
    </location>
</feature>
<feature type="region of interest" description="Disordered" evidence="2">
    <location>
        <begin position="678"/>
        <end position="705"/>
    </location>
</feature>